<dbReference type="InterPro" id="IPR052709">
    <property type="entry name" value="Transposase-MT_Hybrid"/>
</dbReference>
<dbReference type="GO" id="GO:0046975">
    <property type="term" value="F:histone H3K36 methyltransferase activity"/>
    <property type="evidence" value="ECO:0007669"/>
    <property type="project" value="TreeGrafter"/>
</dbReference>
<gene>
    <name evidence="1" type="ORF">WN55_07522</name>
</gene>
<dbReference type="EMBL" id="KQ435129">
    <property type="protein sequence ID" value="KZC14856.1"/>
    <property type="molecule type" value="Genomic_DNA"/>
</dbReference>
<dbReference type="GO" id="GO:0042800">
    <property type="term" value="F:histone H3K4 methyltransferase activity"/>
    <property type="evidence" value="ECO:0007669"/>
    <property type="project" value="TreeGrafter"/>
</dbReference>
<dbReference type="PANTHER" id="PTHR46060">
    <property type="entry name" value="MARINER MOS1 TRANSPOSASE-LIKE PROTEIN"/>
    <property type="match status" value="1"/>
</dbReference>
<dbReference type="GO" id="GO:0015074">
    <property type="term" value="P:DNA integration"/>
    <property type="evidence" value="ECO:0007669"/>
    <property type="project" value="TreeGrafter"/>
</dbReference>
<keyword evidence="1" id="KW-0808">Transferase</keyword>
<sequence length="109" mass="12745">LVNRKGVVFHQDNAKPHTAKRTLAKLKELKWDAILHPPYSPDIALLDYYLFRSLQNDLNGKKFASLEAVKNHISSFFNSKPKSFYDRGIRMLPERWEKIVENNGNYIID</sequence>
<dbReference type="AlphaFoldDB" id="A0A154PSG3"/>
<reference evidence="1 2" key="1">
    <citation type="submission" date="2015-07" db="EMBL/GenBank/DDBJ databases">
        <title>The genome of Dufourea novaeangliae.</title>
        <authorList>
            <person name="Pan H."/>
            <person name="Kapheim K."/>
        </authorList>
    </citation>
    <scope>NUCLEOTIDE SEQUENCE [LARGE SCALE GENOMIC DNA]</scope>
    <source>
        <strain evidence="1">0120121106</strain>
        <tissue evidence="1">Whole body</tissue>
    </source>
</reference>
<evidence type="ECO:0000313" key="1">
    <source>
        <dbReference type="EMBL" id="KZC14856.1"/>
    </source>
</evidence>
<dbReference type="Gene3D" id="3.30.420.10">
    <property type="entry name" value="Ribonuclease H-like superfamily/Ribonuclease H"/>
    <property type="match status" value="1"/>
</dbReference>
<dbReference type="GO" id="GO:0031297">
    <property type="term" value="P:replication fork processing"/>
    <property type="evidence" value="ECO:0007669"/>
    <property type="project" value="TreeGrafter"/>
</dbReference>
<dbReference type="GO" id="GO:0035861">
    <property type="term" value="C:site of double-strand break"/>
    <property type="evidence" value="ECO:0007669"/>
    <property type="project" value="TreeGrafter"/>
</dbReference>
<keyword evidence="2" id="KW-1185">Reference proteome</keyword>
<dbReference type="GO" id="GO:0044774">
    <property type="term" value="P:mitotic DNA integrity checkpoint signaling"/>
    <property type="evidence" value="ECO:0007669"/>
    <property type="project" value="TreeGrafter"/>
</dbReference>
<dbReference type="OrthoDB" id="6622399at2759"/>
<organism evidence="1 2">
    <name type="scientific">Dufourea novaeangliae</name>
    <name type="common">Sweat bee</name>
    <dbReference type="NCBI Taxonomy" id="178035"/>
    <lineage>
        <taxon>Eukaryota</taxon>
        <taxon>Metazoa</taxon>
        <taxon>Ecdysozoa</taxon>
        <taxon>Arthropoda</taxon>
        <taxon>Hexapoda</taxon>
        <taxon>Insecta</taxon>
        <taxon>Pterygota</taxon>
        <taxon>Neoptera</taxon>
        <taxon>Endopterygota</taxon>
        <taxon>Hymenoptera</taxon>
        <taxon>Apocrita</taxon>
        <taxon>Aculeata</taxon>
        <taxon>Apoidea</taxon>
        <taxon>Anthophila</taxon>
        <taxon>Halictidae</taxon>
        <taxon>Rophitinae</taxon>
        <taxon>Dufourea</taxon>
    </lineage>
</organism>
<feature type="non-terminal residue" evidence="1">
    <location>
        <position position="1"/>
    </location>
</feature>
<dbReference type="PANTHER" id="PTHR46060:SF2">
    <property type="entry name" value="HISTONE-LYSINE N-METHYLTRANSFERASE SETMAR"/>
    <property type="match status" value="1"/>
</dbReference>
<name>A0A154PSG3_DUFNO</name>
<protein>
    <submittedName>
        <fullName evidence="1">Histone-lysine N-methyltransferase SETMAR</fullName>
    </submittedName>
</protein>
<accession>A0A154PSG3</accession>
<dbReference type="GO" id="GO:0006303">
    <property type="term" value="P:double-strand break repair via nonhomologous end joining"/>
    <property type="evidence" value="ECO:0007669"/>
    <property type="project" value="TreeGrafter"/>
</dbReference>
<dbReference type="GO" id="GO:0000014">
    <property type="term" value="F:single-stranded DNA endodeoxyribonuclease activity"/>
    <property type="evidence" value="ECO:0007669"/>
    <property type="project" value="TreeGrafter"/>
</dbReference>
<dbReference type="GO" id="GO:0032259">
    <property type="term" value="P:methylation"/>
    <property type="evidence" value="ECO:0007669"/>
    <property type="project" value="UniProtKB-KW"/>
</dbReference>
<dbReference type="GO" id="GO:0000729">
    <property type="term" value="P:DNA double-strand break processing"/>
    <property type="evidence" value="ECO:0007669"/>
    <property type="project" value="TreeGrafter"/>
</dbReference>
<dbReference type="STRING" id="178035.A0A154PSG3"/>
<dbReference type="GO" id="GO:0044547">
    <property type="term" value="F:DNA topoisomerase binding"/>
    <property type="evidence" value="ECO:0007669"/>
    <property type="project" value="TreeGrafter"/>
</dbReference>
<keyword evidence="1" id="KW-0489">Methyltransferase</keyword>
<dbReference type="GO" id="GO:0005634">
    <property type="term" value="C:nucleus"/>
    <property type="evidence" value="ECO:0007669"/>
    <property type="project" value="TreeGrafter"/>
</dbReference>
<dbReference type="GO" id="GO:0003697">
    <property type="term" value="F:single-stranded DNA binding"/>
    <property type="evidence" value="ECO:0007669"/>
    <property type="project" value="TreeGrafter"/>
</dbReference>
<dbReference type="Proteomes" id="UP000076502">
    <property type="component" value="Unassembled WGS sequence"/>
</dbReference>
<proteinExistence type="predicted"/>
<dbReference type="InterPro" id="IPR036397">
    <property type="entry name" value="RNaseH_sf"/>
</dbReference>
<dbReference type="GO" id="GO:0000793">
    <property type="term" value="C:condensed chromosome"/>
    <property type="evidence" value="ECO:0007669"/>
    <property type="project" value="TreeGrafter"/>
</dbReference>
<dbReference type="GO" id="GO:0003690">
    <property type="term" value="F:double-stranded DNA binding"/>
    <property type="evidence" value="ECO:0007669"/>
    <property type="project" value="TreeGrafter"/>
</dbReference>
<evidence type="ECO:0000313" key="2">
    <source>
        <dbReference type="Proteomes" id="UP000076502"/>
    </source>
</evidence>